<proteinExistence type="predicted"/>
<dbReference type="EMBL" id="WNDV01000020">
    <property type="protein sequence ID" value="KAF1034742.1"/>
    <property type="molecule type" value="Genomic_DNA"/>
</dbReference>
<accession>A0A833PL08</accession>
<evidence type="ECO:0000313" key="3">
    <source>
        <dbReference type="Proteomes" id="UP000467522"/>
    </source>
</evidence>
<name>A0A833PL08_BURL3</name>
<feature type="compositionally biased region" description="Basic and acidic residues" evidence="1">
    <location>
        <begin position="21"/>
        <end position="31"/>
    </location>
</feature>
<comment type="caution">
    <text evidence="2">The sequence shown here is derived from an EMBL/GenBank/DDBJ whole genome shotgun (WGS) entry which is preliminary data.</text>
</comment>
<dbReference type="Proteomes" id="UP000467522">
    <property type="component" value="Unassembled WGS sequence"/>
</dbReference>
<reference evidence="3" key="1">
    <citation type="journal article" date="2020" name="MBio">
        <title>Horizontal gene transfer to a defensive symbiont with a reduced genome amongst a multipartite beetle microbiome.</title>
        <authorList>
            <person name="Waterworth S.C."/>
            <person name="Florez L.V."/>
            <person name="Rees E.R."/>
            <person name="Hertweck C."/>
            <person name="Kaltenpoth M."/>
            <person name="Kwan J.C."/>
        </authorList>
    </citation>
    <scope>NUCLEOTIDE SEQUENCE [LARGE SCALE GENOMIC DNA]</scope>
</reference>
<sequence length="31" mass="3130">MILTIRFQGSAIGPPAAGGADDGRRESVSAK</sequence>
<dbReference type="AlphaFoldDB" id="A0A833PL08"/>
<evidence type="ECO:0000313" key="2">
    <source>
        <dbReference type="EMBL" id="KAF1034742.1"/>
    </source>
</evidence>
<evidence type="ECO:0000256" key="1">
    <source>
        <dbReference type="SAM" id="MobiDB-lite"/>
    </source>
</evidence>
<protein>
    <submittedName>
        <fullName evidence="2">Uncharacterized protein</fullName>
    </submittedName>
</protein>
<organism evidence="2 3">
    <name type="scientific">Burkholderia lata (strain ATCC 17760 / DSM 23089 / LMG 22485 / NCIMB 9086 / R18194 / 383)</name>
    <dbReference type="NCBI Taxonomy" id="482957"/>
    <lineage>
        <taxon>Bacteria</taxon>
        <taxon>Pseudomonadati</taxon>
        <taxon>Pseudomonadota</taxon>
        <taxon>Betaproteobacteria</taxon>
        <taxon>Burkholderiales</taxon>
        <taxon>Burkholderiaceae</taxon>
        <taxon>Burkholderia</taxon>
        <taxon>Burkholderia cepacia complex</taxon>
    </lineage>
</organism>
<feature type="region of interest" description="Disordered" evidence="1">
    <location>
        <begin position="8"/>
        <end position="31"/>
    </location>
</feature>
<gene>
    <name evidence="2" type="ORF">GAK33_05272</name>
</gene>